<evidence type="ECO:0000313" key="1">
    <source>
        <dbReference type="EMBL" id="KZN49796.1"/>
    </source>
</evidence>
<dbReference type="RefSeq" id="WP_196760591.1">
    <property type="nucleotide sequence ID" value="NZ_AUXZ01000080.1"/>
</dbReference>
<comment type="caution">
    <text evidence="1">The sequence shown here is derived from an EMBL/GenBank/DDBJ whole genome shotgun (WGS) entry which is preliminary data.</text>
</comment>
<organism evidence="1 2">
    <name type="scientific">Pseudoalteromonas luteoviolacea H33</name>
    <dbReference type="NCBI Taxonomy" id="1365251"/>
    <lineage>
        <taxon>Bacteria</taxon>
        <taxon>Pseudomonadati</taxon>
        <taxon>Pseudomonadota</taxon>
        <taxon>Gammaproteobacteria</taxon>
        <taxon>Alteromonadales</taxon>
        <taxon>Pseudoalteromonadaceae</taxon>
        <taxon>Pseudoalteromonas</taxon>
    </lineage>
</organism>
<dbReference type="AlphaFoldDB" id="A0A167DZH2"/>
<dbReference type="EMBL" id="AUXZ01000080">
    <property type="protein sequence ID" value="KZN49796.1"/>
    <property type="molecule type" value="Genomic_DNA"/>
</dbReference>
<dbReference type="Proteomes" id="UP000076503">
    <property type="component" value="Unassembled WGS sequence"/>
</dbReference>
<dbReference type="PATRIC" id="fig|1365251.3.peg.3018"/>
<protein>
    <submittedName>
        <fullName evidence="1">Uncharacterized protein</fullName>
    </submittedName>
</protein>
<gene>
    <name evidence="1" type="ORF">N476_18560</name>
</gene>
<evidence type="ECO:0000313" key="2">
    <source>
        <dbReference type="Proteomes" id="UP000076503"/>
    </source>
</evidence>
<name>A0A167DZH2_9GAMM</name>
<sequence>MSFSKLNQLGWSNLYFQQLSYEEICDKNTCYLVLRITEIHRNRIVAMGLTGEQSVICGSEYHPISQNLAVGDWVHTELANEHYRIVKIFEPKNRVRRISNGLPQVIAANLDYLWIVTSANEEFNV</sequence>
<accession>A0A167DZH2</accession>
<proteinExistence type="predicted"/>
<reference evidence="1 2" key="1">
    <citation type="submission" date="2013-07" db="EMBL/GenBank/DDBJ databases">
        <title>Comparative Genomic and Metabolomic Analysis of Twelve Strains of Pseudoalteromonas luteoviolacea.</title>
        <authorList>
            <person name="Vynne N.G."/>
            <person name="Mansson M."/>
            <person name="Gram L."/>
        </authorList>
    </citation>
    <scope>NUCLEOTIDE SEQUENCE [LARGE SCALE GENOMIC DNA]</scope>
    <source>
        <strain evidence="1 2">H33</strain>
    </source>
</reference>